<feature type="region of interest" description="Disordered" evidence="1">
    <location>
        <begin position="1"/>
        <end position="53"/>
    </location>
</feature>
<evidence type="ECO:0000256" key="1">
    <source>
        <dbReference type="SAM" id="MobiDB-lite"/>
    </source>
</evidence>
<dbReference type="RefSeq" id="XP_054417045.1">
    <property type="nucleotide sequence ID" value="XM_054561070.1"/>
</dbReference>
<dbReference type="PANTHER" id="PTHR13523">
    <property type="entry name" value="COILED-COIL-HELIX-COILED-COIL-HELIX DOMAIN CONTAINING 2/NUR77"/>
    <property type="match status" value="1"/>
</dbReference>
<dbReference type="GO" id="GO:0005634">
    <property type="term" value="C:nucleus"/>
    <property type="evidence" value="ECO:0007669"/>
    <property type="project" value="TreeGrafter"/>
</dbReference>
<dbReference type="PROSITE" id="PS51808">
    <property type="entry name" value="CHCH"/>
    <property type="match status" value="1"/>
</dbReference>
<evidence type="ECO:0008006" key="4">
    <source>
        <dbReference type="Google" id="ProtNLM"/>
    </source>
</evidence>
<dbReference type="KEGG" id="pon:100443033"/>
<feature type="region of interest" description="Disordered" evidence="1">
    <location>
        <begin position="81"/>
        <end position="100"/>
    </location>
</feature>
<dbReference type="GO" id="GO:0007005">
    <property type="term" value="P:mitochondrion organization"/>
    <property type="evidence" value="ECO:0007669"/>
    <property type="project" value="InterPro"/>
</dbReference>
<reference evidence="2" key="3">
    <citation type="submission" date="2025-09" db="UniProtKB">
        <authorList>
            <consortium name="Ensembl"/>
        </authorList>
    </citation>
    <scope>IDENTIFICATION</scope>
</reference>
<dbReference type="GO" id="GO:0045944">
    <property type="term" value="P:positive regulation of transcription by RNA polymerase II"/>
    <property type="evidence" value="ECO:0007669"/>
    <property type="project" value="TreeGrafter"/>
</dbReference>
<dbReference type="GeneTree" id="ENSGT00440000038159"/>
<sequence>MPRGSRSHTSCRAPPTSRATQMRATPRPAPAAQPPAVAPPSAVGSPAPAPQQPSLMAQMATTAAGVAVGSAVGHTLGYALTGSFSGGSNGEPAKPDITYQQPQGTWPAQQQQPCFHEIKQFLECAQNQGDINKLCGVFNEVLKQCRLANR</sequence>
<reference evidence="2" key="2">
    <citation type="submission" date="2025-08" db="UniProtKB">
        <authorList>
            <consortium name="Ensembl"/>
        </authorList>
    </citation>
    <scope>IDENTIFICATION</scope>
</reference>
<dbReference type="OMA" id="GCAVGHT"/>
<dbReference type="OrthoDB" id="1106148at2759"/>
<proteinExistence type="predicted"/>
<dbReference type="InParanoid" id="H2PQB4"/>
<dbReference type="GO" id="GO:0043565">
    <property type="term" value="F:sequence-specific DNA binding"/>
    <property type="evidence" value="ECO:0007669"/>
    <property type="project" value="TreeGrafter"/>
</dbReference>
<gene>
    <name evidence="2" type="primary">LOC100443033</name>
</gene>
<evidence type="ECO:0000313" key="3">
    <source>
        <dbReference type="Proteomes" id="UP000001595"/>
    </source>
</evidence>
<organism evidence="2 3">
    <name type="scientific">Pongo abelii</name>
    <name type="common">Sumatran orangutan</name>
    <name type="synonym">Pongo pygmaeus abelii</name>
    <dbReference type="NCBI Taxonomy" id="9601"/>
    <lineage>
        <taxon>Eukaryota</taxon>
        <taxon>Metazoa</taxon>
        <taxon>Chordata</taxon>
        <taxon>Craniata</taxon>
        <taxon>Vertebrata</taxon>
        <taxon>Euteleostomi</taxon>
        <taxon>Mammalia</taxon>
        <taxon>Eutheria</taxon>
        <taxon>Euarchontoglires</taxon>
        <taxon>Primates</taxon>
        <taxon>Haplorrhini</taxon>
        <taxon>Catarrhini</taxon>
        <taxon>Hominidae</taxon>
        <taxon>Pongo</taxon>
    </lineage>
</organism>
<keyword evidence="3" id="KW-1185">Reference proteome</keyword>
<dbReference type="GO" id="GO:0005739">
    <property type="term" value="C:mitochondrion"/>
    <property type="evidence" value="ECO:0007669"/>
    <property type="project" value="TreeGrafter"/>
</dbReference>
<evidence type="ECO:0000313" key="2">
    <source>
        <dbReference type="Ensembl" id="ENSPPYP00000020851.2"/>
    </source>
</evidence>
<protein>
    <recommendedName>
        <fullName evidence="4">CHCHD2</fullName>
    </recommendedName>
</protein>
<dbReference type="AlphaFoldDB" id="H2PQB4"/>
<dbReference type="HOGENOM" id="CLU_093520_2_2_1"/>
<accession>H2PQB4</accession>
<dbReference type="eggNOG" id="KOG4090">
    <property type="taxonomic scope" value="Eukaryota"/>
</dbReference>
<feature type="compositionally biased region" description="Pro residues" evidence="1">
    <location>
        <begin position="27"/>
        <end position="38"/>
    </location>
</feature>
<dbReference type="GeneID" id="100443033"/>
<name>H2PQB4_PONAB</name>
<dbReference type="Proteomes" id="UP000001595">
    <property type="component" value="Chromosome 8"/>
</dbReference>
<dbReference type="Ensembl" id="ENSPPYT00000021684.2">
    <property type="protein sequence ID" value="ENSPPYP00000020851.2"/>
    <property type="gene ID" value="ENSPPYG00000018592.2"/>
</dbReference>
<dbReference type="PANTHER" id="PTHR13523:SF3">
    <property type="entry name" value="COILED-COIL-HELIX-COILED-COIL-HELIX DOMAIN-CONTAINING PROTEIN 2-RELATED"/>
    <property type="match status" value="1"/>
</dbReference>
<reference evidence="2 3" key="1">
    <citation type="submission" date="2008-02" db="EMBL/GenBank/DDBJ databases">
        <title>A 6x draft sequence assembly of the Pongo pygmaeus abelii genome.</title>
        <authorList>
            <person name="Wilson R.K."/>
            <person name="Mardis E."/>
        </authorList>
    </citation>
    <scope>NUCLEOTIDE SEQUENCE [LARGE SCALE GENOMIC DNA]</scope>
</reference>
<dbReference type="InterPro" id="IPR055304">
    <property type="entry name" value="CHCHD2/10-like"/>
</dbReference>
<feature type="compositionally biased region" description="Low complexity" evidence="1">
    <location>
        <begin position="39"/>
        <end position="53"/>
    </location>
</feature>